<feature type="domain" description="Isocitrate dehydrogenase kinase/phosphatase (AceK) regulatory" evidence="13">
    <location>
        <begin position="10"/>
        <end position="309"/>
    </location>
</feature>
<evidence type="ECO:0000256" key="4">
    <source>
        <dbReference type="ARBA" id="ARBA00022532"/>
    </source>
</evidence>
<dbReference type="EC" id="3.1.3.-" evidence="11"/>
<evidence type="ECO:0000259" key="13">
    <source>
        <dbReference type="Pfam" id="PF20423"/>
    </source>
</evidence>
<evidence type="ECO:0000256" key="6">
    <source>
        <dbReference type="ARBA" id="ARBA00022741"/>
    </source>
</evidence>
<comment type="subcellular location">
    <subcellularLocation>
        <location evidence="11">Cytoplasm</location>
    </subcellularLocation>
</comment>
<dbReference type="HAMAP" id="MF_00747">
    <property type="entry name" value="AceK"/>
    <property type="match status" value="1"/>
</dbReference>
<dbReference type="Proteomes" id="UP000388235">
    <property type="component" value="Chromosome"/>
</dbReference>
<dbReference type="GO" id="GO:0006099">
    <property type="term" value="P:tricarboxylic acid cycle"/>
    <property type="evidence" value="ECO:0007669"/>
    <property type="project" value="UniProtKB-UniRule"/>
</dbReference>
<evidence type="ECO:0000313" key="14">
    <source>
        <dbReference type="EMBL" id="QGG79873.1"/>
    </source>
</evidence>
<evidence type="ECO:0000256" key="2">
    <source>
        <dbReference type="ARBA" id="ARBA00022490"/>
    </source>
</evidence>
<accession>A0A5Q2Q9L6</accession>
<dbReference type="PANTHER" id="PTHR39559">
    <property type="match status" value="1"/>
</dbReference>
<dbReference type="EMBL" id="CP045871">
    <property type="protein sequence ID" value="QGG79873.1"/>
    <property type="molecule type" value="Genomic_DNA"/>
</dbReference>
<dbReference type="PIRSF" id="PIRSF000719">
    <property type="entry name" value="AceK"/>
    <property type="match status" value="1"/>
</dbReference>
<dbReference type="NCBIfam" id="NF002804">
    <property type="entry name" value="PRK02946.1"/>
    <property type="match status" value="1"/>
</dbReference>
<evidence type="ECO:0000259" key="12">
    <source>
        <dbReference type="Pfam" id="PF06315"/>
    </source>
</evidence>
<keyword evidence="3 11" id="KW-0723">Serine/threonine-protein kinase</keyword>
<dbReference type="EC" id="2.7.11.5" evidence="11"/>
<dbReference type="Pfam" id="PF06315">
    <property type="entry name" value="AceK_kinase"/>
    <property type="match status" value="1"/>
</dbReference>
<dbReference type="KEGG" id="llp:GH975_04490"/>
<keyword evidence="4 11" id="KW-0816">Tricarboxylic acid cycle</keyword>
<name>A0A5Q2Q9L6_9GAMM</name>
<dbReference type="GO" id="GO:0005737">
    <property type="term" value="C:cytoplasm"/>
    <property type="evidence" value="ECO:0007669"/>
    <property type="project" value="UniProtKB-SubCell"/>
</dbReference>
<dbReference type="Pfam" id="PF20423">
    <property type="entry name" value="AceK_regulatory"/>
    <property type="match status" value="1"/>
</dbReference>
<dbReference type="InterPro" id="IPR010452">
    <property type="entry name" value="Isocitrate_DH_AceK"/>
</dbReference>
<dbReference type="GO" id="GO:0005524">
    <property type="term" value="F:ATP binding"/>
    <property type="evidence" value="ECO:0007669"/>
    <property type="project" value="UniProtKB-UniRule"/>
</dbReference>
<feature type="binding site" evidence="11">
    <location>
        <begin position="316"/>
        <end position="322"/>
    </location>
    <ligand>
        <name>ATP</name>
        <dbReference type="ChEBI" id="CHEBI:30616"/>
    </ligand>
</feature>
<dbReference type="AlphaFoldDB" id="A0A5Q2Q9L6"/>
<organism evidence="14 15">
    <name type="scientific">Litorivicinus lipolyticus</name>
    <dbReference type="NCBI Taxonomy" id="418701"/>
    <lineage>
        <taxon>Bacteria</taxon>
        <taxon>Pseudomonadati</taxon>
        <taxon>Pseudomonadota</taxon>
        <taxon>Gammaproteobacteria</taxon>
        <taxon>Oceanospirillales</taxon>
        <taxon>Litorivicinaceae</taxon>
        <taxon>Litorivicinus</taxon>
    </lineage>
</organism>
<comment type="function">
    <text evidence="11">Bifunctional enzyme which can phosphorylate or dephosphorylate isocitrate dehydrogenase (IDH) on a specific serine residue. This is a regulatory mechanism which enables bacteria to bypass the Krebs cycle via the glyoxylate shunt in response to the source of carbon. When bacteria are grown on glucose, IDH is fully active and unphosphorylated, but when grown on acetate or ethanol, the activity of IDH declines drastically concomitant with its phosphorylation.</text>
</comment>
<evidence type="ECO:0000256" key="1">
    <source>
        <dbReference type="ARBA" id="ARBA00022435"/>
    </source>
</evidence>
<keyword evidence="5 11" id="KW-0808">Transferase</keyword>
<keyword evidence="8 11" id="KW-0378">Hydrolase</keyword>
<keyword evidence="6 11" id="KW-0547">Nucleotide-binding</keyword>
<dbReference type="InterPro" id="IPR046854">
    <property type="entry name" value="AceK_regulatory"/>
</dbReference>
<dbReference type="OrthoDB" id="5287793at2"/>
<feature type="domain" description="Isocitrate dehydrogenase kinase/phosphatase (AceK) kinase" evidence="12">
    <location>
        <begin position="311"/>
        <end position="565"/>
    </location>
</feature>
<sequence>MRLFSPRQVAQTIQDGFATYRHRFIQITLGAPDRFDQADWLAVQQAAADRIELYEASVTDVSDTLRARVGPENLNADVWKETRDMYLSMIRERTDPELAETFFNSIFGRIFNQQKRTPELVFTESWFAGHQQGVSSQGIAMVYRLTAGADDAFDQVFDDYAFGIPWAQRSADRARIVRTFESYVSPQLMADTDARLEVLKSVFYRNKGAYLVARFVAGTTQVPLVIALVNDDGEVRVDAVVMDSEQVSIIFSFTRAYFMVDVPMPTEFVDFLQAMMPDKARPELYTSIGFYKHGKTELIRDMNHHLVRTDDAFVEAPGIRGLVMAVFTLPSLPVVFKLIKDRFGPSKMMSRDAVKRTYQLVKVHDRVGRMADTQEFHNLEFPRGRFSPALLEELLSSCANTVELSDDTVLIKHLYTERRMIPLNLWLQDAPKDQWKPVLDDYGWAIKQMAAANIFPGDMLLKNFGVTRHHRVVFYDYDEISYLTEVNFRKVPEPQTPEQEMAAEPWYSVGIHDVFPEEFPTFLFTDPEPRKIFIQLHPEIFDPRWWQDTQKAIEAGQLMDFFPYRGDHQAAFNWSI</sequence>
<reference evidence="14 15" key="1">
    <citation type="submission" date="2019-11" db="EMBL/GenBank/DDBJ databases">
        <authorList>
            <person name="Khan S.A."/>
            <person name="Jeon C.O."/>
            <person name="Chun B.H."/>
        </authorList>
    </citation>
    <scope>NUCLEOTIDE SEQUENCE [LARGE SCALE GENOMIC DNA]</scope>
    <source>
        <strain evidence="14 15">IMCC 1097</strain>
    </source>
</reference>
<dbReference type="GO" id="GO:0016208">
    <property type="term" value="F:AMP binding"/>
    <property type="evidence" value="ECO:0007669"/>
    <property type="project" value="TreeGrafter"/>
</dbReference>
<dbReference type="RefSeq" id="WP_153713377.1">
    <property type="nucleotide sequence ID" value="NZ_CP045871.1"/>
</dbReference>
<evidence type="ECO:0000256" key="5">
    <source>
        <dbReference type="ARBA" id="ARBA00022679"/>
    </source>
</evidence>
<evidence type="ECO:0000256" key="8">
    <source>
        <dbReference type="ARBA" id="ARBA00022801"/>
    </source>
</evidence>
<evidence type="ECO:0000313" key="15">
    <source>
        <dbReference type="Proteomes" id="UP000388235"/>
    </source>
</evidence>
<protein>
    <recommendedName>
        <fullName evidence="11">Isocitrate dehydrogenase kinase/phosphatase</fullName>
        <shortName evidence="11">IDH kinase/phosphatase</shortName>
        <shortName evidence="11">IDHK/P</shortName>
        <ecNumber evidence="11">2.7.11.5</ecNumber>
        <ecNumber evidence="11">3.1.3.-</ecNumber>
    </recommendedName>
</protein>
<keyword evidence="9 11" id="KW-0067">ATP-binding</keyword>
<keyword evidence="10 11" id="KW-0904">Protein phosphatase</keyword>
<evidence type="ECO:0000256" key="11">
    <source>
        <dbReference type="HAMAP-Rule" id="MF_00747"/>
    </source>
</evidence>
<keyword evidence="1 11" id="KW-0329">Glyoxylate bypass</keyword>
<dbReference type="GO" id="GO:0004721">
    <property type="term" value="F:phosphoprotein phosphatase activity"/>
    <property type="evidence" value="ECO:0007669"/>
    <property type="project" value="UniProtKB-KW"/>
</dbReference>
<evidence type="ECO:0000256" key="9">
    <source>
        <dbReference type="ARBA" id="ARBA00022840"/>
    </source>
</evidence>
<feature type="active site" evidence="11">
    <location>
        <position position="372"/>
    </location>
</feature>
<dbReference type="GO" id="GO:0008772">
    <property type="term" value="F:[isocitrate dehydrogenase (NADP+)] kinase activity"/>
    <property type="evidence" value="ECO:0007669"/>
    <property type="project" value="UniProtKB-UniRule"/>
</dbReference>
<keyword evidence="2 11" id="KW-0963">Cytoplasm</keyword>
<gene>
    <name evidence="11 14" type="primary">aceK</name>
    <name evidence="14" type="ORF">GH975_04490</name>
</gene>
<evidence type="ECO:0000256" key="7">
    <source>
        <dbReference type="ARBA" id="ARBA00022777"/>
    </source>
</evidence>
<dbReference type="GO" id="GO:0006006">
    <property type="term" value="P:glucose metabolic process"/>
    <property type="evidence" value="ECO:0007669"/>
    <property type="project" value="InterPro"/>
</dbReference>
<feature type="binding site" evidence="11">
    <location>
        <position position="337"/>
    </location>
    <ligand>
        <name>ATP</name>
        <dbReference type="ChEBI" id="CHEBI:30616"/>
    </ligand>
</feature>
<proteinExistence type="inferred from homology"/>
<dbReference type="InterPro" id="IPR046855">
    <property type="entry name" value="AceK_kinase"/>
</dbReference>
<dbReference type="PANTHER" id="PTHR39559:SF1">
    <property type="entry name" value="ISOCITRATE DEHYDROGENASE KINASE_PHOSPHATASE"/>
    <property type="match status" value="1"/>
</dbReference>
<evidence type="ECO:0000256" key="3">
    <source>
        <dbReference type="ARBA" id="ARBA00022527"/>
    </source>
</evidence>
<keyword evidence="15" id="KW-1185">Reference proteome</keyword>
<keyword evidence="7 11" id="KW-0418">Kinase</keyword>
<comment type="catalytic activity">
    <reaction evidence="11">
        <text>L-seryl-[isocitrate dehydrogenase] + ATP = O-phospho-L-seryl-[isocitrate dehydrogenase] + ADP + H(+)</text>
        <dbReference type="Rhea" id="RHEA:43540"/>
        <dbReference type="Rhea" id="RHEA-COMP:10605"/>
        <dbReference type="Rhea" id="RHEA-COMP:10606"/>
        <dbReference type="ChEBI" id="CHEBI:15378"/>
        <dbReference type="ChEBI" id="CHEBI:29999"/>
        <dbReference type="ChEBI" id="CHEBI:30616"/>
        <dbReference type="ChEBI" id="CHEBI:83421"/>
        <dbReference type="ChEBI" id="CHEBI:456216"/>
        <dbReference type="EC" id="2.7.11.5"/>
    </reaction>
</comment>
<evidence type="ECO:0000256" key="10">
    <source>
        <dbReference type="ARBA" id="ARBA00022912"/>
    </source>
</evidence>
<dbReference type="GO" id="GO:0006097">
    <property type="term" value="P:glyoxylate cycle"/>
    <property type="evidence" value="ECO:0007669"/>
    <property type="project" value="UniProtKB-UniRule"/>
</dbReference>
<comment type="similarity">
    <text evidence="11">Belongs to the AceK family.</text>
</comment>
<dbReference type="GO" id="GO:0004674">
    <property type="term" value="F:protein serine/threonine kinase activity"/>
    <property type="evidence" value="ECO:0007669"/>
    <property type="project" value="UniProtKB-KW"/>
</dbReference>